<organism evidence="1 2">
    <name type="scientific">Paracidovorax valerianellae</name>
    <dbReference type="NCBI Taxonomy" id="187868"/>
    <lineage>
        <taxon>Bacteria</taxon>
        <taxon>Pseudomonadati</taxon>
        <taxon>Pseudomonadota</taxon>
        <taxon>Betaproteobacteria</taxon>
        <taxon>Burkholderiales</taxon>
        <taxon>Comamonadaceae</taxon>
        <taxon>Paracidovorax</taxon>
    </lineage>
</organism>
<dbReference type="Proteomes" id="UP000198781">
    <property type="component" value="Unassembled WGS sequence"/>
</dbReference>
<reference evidence="1 2" key="1">
    <citation type="submission" date="2016-10" db="EMBL/GenBank/DDBJ databases">
        <authorList>
            <person name="de Groot N.N."/>
        </authorList>
    </citation>
    <scope>NUCLEOTIDE SEQUENCE [LARGE SCALE GENOMIC DNA]</scope>
    <source>
        <strain evidence="1 2">DSM 16619</strain>
    </source>
</reference>
<dbReference type="STRING" id="187868.SAMN05192589_12332"/>
<gene>
    <name evidence="1" type="ORF">SAMN05192589_12332</name>
</gene>
<accession>A0A1G7EIK5</accession>
<keyword evidence="2" id="KW-1185">Reference proteome</keyword>
<dbReference type="EMBL" id="FMZC01000023">
    <property type="protein sequence ID" value="SDE63305.1"/>
    <property type="molecule type" value="Genomic_DNA"/>
</dbReference>
<dbReference type="InterPro" id="IPR021300">
    <property type="entry name" value="Integr_conj_element_PFL4695"/>
</dbReference>
<dbReference type="RefSeq" id="WP_092745968.1">
    <property type="nucleotide sequence ID" value="NZ_FMZC01000023.1"/>
</dbReference>
<sequence>MWTAAANAGQPALQQIHGSDATVPVVPYLAALVGGEDQEGVMQGVAFPLRTQLRQGVLTAEGVAVFNARWMTQPIVVMGTDWASLQWLQLHQDRLRGLGAAVIVVAADSEDEFKALQRAAAGVPVAPAQSPWLESRMRAAGVAIYPVLIDLDGRARQVIFDGAEDDLGKGTP</sequence>
<name>A0A1G7EIK5_9BURK</name>
<protein>
    <submittedName>
        <fullName evidence="1">Integrating conjugative element protein, PFL_4695 family</fullName>
    </submittedName>
</protein>
<dbReference type="AlphaFoldDB" id="A0A1G7EIK5"/>
<proteinExistence type="predicted"/>
<evidence type="ECO:0000313" key="2">
    <source>
        <dbReference type="Proteomes" id="UP000198781"/>
    </source>
</evidence>
<evidence type="ECO:0000313" key="1">
    <source>
        <dbReference type="EMBL" id="SDE63305.1"/>
    </source>
</evidence>
<dbReference type="Pfam" id="PF11072">
    <property type="entry name" value="DUF2859"/>
    <property type="match status" value="1"/>
</dbReference>
<dbReference type="NCBIfam" id="TIGR03765">
    <property type="entry name" value="ICE_PFL_4695"/>
    <property type="match status" value="1"/>
</dbReference>